<dbReference type="PANTHER" id="PTHR48012:SF1">
    <property type="entry name" value="SERINE_THREONINE-PROTEIN KINASE OSR1"/>
    <property type="match status" value="1"/>
</dbReference>
<evidence type="ECO:0000259" key="21">
    <source>
        <dbReference type="PROSITE" id="PS50011"/>
    </source>
</evidence>
<dbReference type="Gene3D" id="3.30.200.20">
    <property type="entry name" value="Phosphorylase Kinase, domain 1"/>
    <property type="match status" value="1"/>
</dbReference>
<name>A0A8C9YQ46_SANLU</name>
<evidence type="ECO:0000256" key="4">
    <source>
        <dbReference type="ARBA" id="ARBA00012513"/>
    </source>
</evidence>
<comment type="subcellular location">
    <subcellularLocation>
        <location evidence="2">Cytoplasm</location>
    </subcellularLocation>
</comment>
<dbReference type="GO" id="GO:0035556">
    <property type="term" value="P:intracellular signal transduction"/>
    <property type="evidence" value="ECO:0007669"/>
    <property type="project" value="TreeGrafter"/>
</dbReference>
<evidence type="ECO:0000256" key="9">
    <source>
        <dbReference type="ARBA" id="ARBA00022723"/>
    </source>
</evidence>
<keyword evidence="7" id="KW-0597">Phosphoprotein</keyword>
<keyword evidence="8" id="KW-0808">Transferase</keyword>
<dbReference type="SUPFAM" id="SSF56112">
    <property type="entry name" value="Protein kinase-like (PK-like)"/>
    <property type="match status" value="1"/>
</dbReference>
<reference evidence="22" key="2">
    <citation type="submission" date="2025-09" db="UniProtKB">
        <authorList>
            <consortium name="Ensembl"/>
        </authorList>
    </citation>
    <scope>IDENTIFICATION</scope>
</reference>
<evidence type="ECO:0000256" key="16">
    <source>
        <dbReference type="ARBA" id="ARBA00042936"/>
    </source>
</evidence>
<dbReference type="PROSITE" id="PS00107">
    <property type="entry name" value="PROTEIN_KINASE_ATP"/>
    <property type="match status" value="1"/>
</dbReference>
<dbReference type="Ensembl" id="ENSSLUT00000027983.1">
    <property type="protein sequence ID" value="ENSSLUP00000027098.1"/>
    <property type="gene ID" value="ENSSLUG00000011056.1"/>
</dbReference>
<dbReference type="InterPro" id="IPR017441">
    <property type="entry name" value="Protein_kinase_ATP_BS"/>
</dbReference>
<dbReference type="Gene3D" id="3.10.20.90">
    <property type="entry name" value="Phosphatidylinositol 3-kinase Catalytic Subunit, Chain A, domain 1"/>
    <property type="match status" value="1"/>
</dbReference>
<dbReference type="AlphaFoldDB" id="A0A8C9YQ46"/>
<evidence type="ECO:0000256" key="11">
    <source>
        <dbReference type="ARBA" id="ARBA00022777"/>
    </source>
</evidence>
<keyword evidence="11" id="KW-0418">Kinase</keyword>
<keyword evidence="10 19" id="KW-0547">Nucleotide-binding</keyword>
<evidence type="ECO:0000256" key="5">
    <source>
        <dbReference type="ARBA" id="ARBA00022490"/>
    </source>
</evidence>
<dbReference type="InterPro" id="IPR000719">
    <property type="entry name" value="Prot_kinase_dom"/>
</dbReference>
<dbReference type="FunFam" id="1.10.510.10:FF:000068">
    <property type="entry name" value="STE20/SPS1-related proline-alanine-rich protein kinase"/>
    <property type="match status" value="1"/>
</dbReference>
<evidence type="ECO:0000256" key="20">
    <source>
        <dbReference type="SAM" id="MobiDB-lite"/>
    </source>
</evidence>
<evidence type="ECO:0000256" key="17">
    <source>
        <dbReference type="ARBA" id="ARBA00047899"/>
    </source>
</evidence>
<comment type="cofactor">
    <cofactor evidence="1">
        <name>Mg(2+)</name>
        <dbReference type="ChEBI" id="CHEBI:18420"/>
    </cofactor>
</comment>
<evidence type="ECO:0000313" key="23">
    <source>
        <dbReference type="Proteomes" id="UP000694568"/>
    </source>
</evidence>
<dbReference type="CDD" id="cd06610">
    <property type="entry name" value="STKc_OSR1_SPAK"/>
    <property type="match status" value="1"/>
</dbReference>
<keyword evidence="13" id="KW-0460">Magnesium</keyword>
<evidence type="ECO:0000256" key="3">
    <source>
        <dbReference type="ARBA" id="ARBA00008874"/>
    </source>
</evidence>
<comment type="catalytic activity">
    <reaction evidence="17">
        <text>L-threonyl-[protein] + ATP = O-phospho-L-threonyl-[protein] + ADP + H(+)</text>
        <dbReference type="Rhea" id="RHEA:46608"/>
        <dbReference type="Rhea" id="RHEA-COMP:11060"/>
        <dbReference type="Rhea" id="RHEA-COMP:11605"/>
        <dbReference type="ChEBI" id="CHEBI:15378"/>
        <dbReference type="ChEBI" id="CHEBI:30013"/>
        <dbReference type="ChEBI" id="CHEBI:30616"/>
        <dbReference type="ChEBI" id="CHEBI:61977"/>
        <dbReference type="ChEBI" id="CHEBI:456216"/>
        <dbReference type="EC" id="2.7.11.1"/>
    </reaction>
</comment>
<evidence type="ECO:0000256" key="19">
    <source>
        <dbReference type="PROSITE-ProRule" id="PRU10141"/>
    </source>
</evidence>
<evidence type="ECO:0000313" key="22">
    <source>
        <dbReference type="Ensembl" id="ENSSLUP00000027098.1"/>
    </source>
</evidence>
<feature type="binding site" evidence="19">
    <location>
        <position position="46"/>
    </location>
    <ligand>
        <name>ATP</name>
        <dbReference type="ChEBI" id="CHEBI:30616"/>
    </ligand>
</feature>
<comment type="similarity">
    <text evidence="3">Belongs to the protein kinase superfamily. STE Ser/Thr protein kinase family. STE20 subfamily.</text>
</comment>
<feature type="compositionally biased region" description="Acidic residues" evidence="20">
    <location>
        <begin position="334"/>
        <end position="348"/>
    </location>
</feature>
<evidence type="ECO:0000256" key="18">
    <source>
        <dbReference type="ARBA" id="ARBA00048679"/>
    </source>
</evidence>
<dbReference type="FunFam" id="3.10.20.90:FF:000043">
    <property type="entry name" value="serine/threonine-protein kinase OSR1 isoform X1"/>
    <property type="match status" value="1"/>
</dbReference>
<evidence type="ECO:0000256" key="7">
    <source>
        <dbReference type="ARBA" id="ARBA00022553"/>
    </source>
</evidence>
<evidence type="ECO:0000256" key="14">
    <source>
        <dbReference type="ARBA" id="ARBA00022990"/>
    </source>
</evidence>
<dbReference type="GO" id="GO:0005524">
    <property type="term" value="F:ATP binding"/>
    <property type="evidence" value="ECO:0007669"/>
    <property type="project" value="UniProtKB-UniRule"/>
</dbReference>
<feature type="region of interest" description="Disordered" evidence="20">
    <location>
        <begin position="315"/>
        <end position="363"/>
    </location>
</feature>
<evidence type="ECO:0000256" key="1">
    <source>
        <dbReference type="ARBA" id="ARBA00001946"/>
    </source>
</evidence>
<dbReference type="Gene3D" id="1.10.510.10">
    <property type="entry name" value="Transferase(Phosphotransferase) domain 1"/>
    <property type="match status" value="1"/>
</dbReference>
<evidence type="ECO:0000256" key="15">
    <source>
        <dbReference type="ARBA" id="ARBA00040079"/>
    </source>
</evidence>
<dbReference type="SMART" id="SM00220">
    <property type="entry name" value="S_TKc"/>
    <property type="match status" value="1"/>
</dbReference>
<gene>
    <name evidence="22" type="primary">oxsr1b</name>
</gene>
<accession>A0A8C9YQ46</accession>
<dbReference type="InterPro" id="IPR050629">
    <property type="entry name" value="STE20/SPS1-PAK"/>
</dbReference>
<dbReference type="GO" id="GO:0046872">
    <property type="term" value="F:metal ion binding"/>
    <property type="evidence" value="ECO:0007669"/>
    <property type="project" value="UniProtKB-KW"/>
</dbReference>
<dbReference type="EC" id="2.7.11.1" evidence="4"/>
<evidence type="ECO:0000256" key="8">
    <source>
        <dbReference type="ARBA" id="ARBA00022679"/>
    </source>
</evidence>
<comment type="catalytic activity">
    <reaction evidence="18">
        <text>L-seryl-[protein] + ATP = O-phospho-L-seryl-[protein] + ADP + H(+)</text>
        <dbReference type="Rhea" id="RHEA:17989"/>
        <dbReference type="Rhea" id="RHEA-COMP:9863"/>
        <dbReference type="Rhea" id="RHEA-COMP:11604"/>
        <dbReference type="ChEBI" id="CHEBI:15378"/>
        <dbReference type="ChEBI" id="CHEBI:29999"/>
        <dbReference type="ChEBI" id="CHEBI:30616"/>
        <dbReference type="ChEBI" id="CHEBI:83421"/>
        <dbReference type="ChEBI" id="CHEBI:456216"/>
        <dbReference type="EC" id="2.7.11.1"/>
    </reaction>
</comment>
<keyword evidence="23" id="KW-1185">Reference proteome</keyword>
<dbReference type="FunFam" id="3.30.200.20:FF:000114">
    <property type="entry name" value="serine/threonine-protein kinase OSR1 isoform X1"/>
    <property type="match status" value="1"/>
</dbReference>
<keyword evidence="6" id="KW-0723">Serine/threonine-protein kinase</keyword>
<keyword evidence="14" id="KW-0007">Acetylation</keyword>
<evidence type="ECO:0000256" key="2">
    <source>
        <dbReference type="ARBA" id="ARBA00004496"/>
    </source>
</evidence>
<dbReference type="PROSITE" id="PS50011">
    <property type="entry name" value="PROTEIN_KINASE_DOM"/>
    <property type="match status" value="1"/>
</dbReference>
<reference evidence="22" key="1">
    <citation type="submission" date="2025-08" db="UniProtKB">
        <authorList>
            <consortium name="Ensembl"/>
        </authorList>
    </citation>
    <scope>IDENTIFICATION</scope>
</reference>
<evidence type="ECO:0000256" key="10">
    <source>
        <dbReference type="ARBA" id="ARBA00022741"/>
    </source>
</evidence>
<dbReference type="GeneTree" id="ENSGT00940000154621"/>
<proteinExistence type="inferred from homology"/>
<dbReference type="Pfam" id="PF00069">
    <property type="entry name" value="Pkinase"/>
    <property type="match status" value="1"/>
</dbReference>
<dbReference type="GO" id="GO:0004674">
    <property type="term" value="F:protein serine/threonine kinase activity"/>
    <property type="evidence" value="ECO:0007669"/>
    <property type="project" value="UniProtKB-KW"/>
</dbReference>
<dbReference type="PANTHER" id="PTHR48012">
    <property type="entry name" value="STERILE20-LIKE KINASE, ISOFORM B-RELATED"/>
    <property type="match status" value="1"/>
</dbReference>
<keyword evidence="9" id="KW-0479">Metal-binding</keyword>
<dbReference type="InterPro" id="IPR011009">
    <property type="entry name" value="Kinase-like_dom_sf"/>
</dbReference>
<dbReference type="InterPro" id="IPR024678">
    <property type="entry name" value="Kinase_OSR1/WNK_CCT"/>
</dbReference>
<sequence length="477" mass="53105">MSEDLSSQTWSINKDDYELHEVIGSGATAVVQAAYCLPRKEKVAIKRINLEKCQTSMDELLKEIQAMSQCHHPNIVSYYTSFVVKDELWLVMKLLSGGSVLDVIKHIISRGEHKTGVLDEASIATVLKDVLEGLEYLHKNGQIHRDLKAGNILLGDDGSVQIADFGVSAFLATGGDITRNKVRKTFVGTPCWMAPEVMEQVRGYDFKADIWSFGITAIELATGAAPYHKYPPMKVLMLTLQNDPPSLETGITDKEMVKKYGKSFRKMISLCLQKEPEKRPTSSELLKHKFFQKAKTHEYLHERLLQRAPTITERSKRVRRVPGSSGRLHKTEDGEWEWSDDELDEESEEGKAAVSDLGVPQSAPSTALLPPQLRSTASHPYSALSFFHLFRNSKKELNDIRFEFMPGRDTADGVSQELVSAGLVDGRDLVIVAANLQKIVDEPQGNKNVTFKLASGTEGSEIPDDIKLMGFAQLSIS</sequence>
<feature type="domain" description="Protein kinase" evidence="21">
    <location>
        <begin position="17"/>
        <end position="291"/>
    </location>
</feature>
<organism evidence="22 23">
    <name type="scientific">Sander lucioperca</name>
    <name type="common">Pike-perch</name>
    <name type="synonym">Perca lucioperca</name>
    <dbReference type="NCBI Taxonomy" id="283035"/>
    <lineage>
        <taxon>Eukaryota</taxon>
        <taxon>Metazoa</taxon>
        <taxon>Chordata</taxon>
        <taxon>Craniata</taxon>
        <taxon>Vertebrata</taxon>
        <taxon>Euteleostomi</taxon>
        <taxon>Actinopterygii</taxon>
        <taxon>Neopterygii</taxon>
        <taxon>Teleostei</taxon>
        <taxon>Neoteleostei</taxon>
        <taxon>Acanthomorphata</taxon>
        <taxon>Eupercaria</taxon>
        <taxon>Perciformes</taxon>
        <taxon>Percoidei</taxon>
        <taxon>Percidae</taxon>
        <taxon>Luciopercinae</taxon>
        <taxon>Sander</taxon>
    </lineage>
</organism>
<evidence type="ECO:0000256" key="13">
    <source>
        <dbReference type="ARBA" id="ARBA00022842"/>
    </source>
</evidence>
<dbReference type="Proteomes" id="UP000694568">
    <property type="component" value="Unplaced"/>
</dbReference>
<evidence type="ECO:0000256" key="6">
    <source>
        <dbReference type="ARBA" id="ARBA00022527"/>
    </source>
</evidence>
<evidence type="ECO:0000256" key="12">
    <source>
        <dbReference type="ARBA" id="ARBA00022840"/>
    </source>
</evidence>
<keyword evidence="12 19" id="KW-0067">ATP-binding</keyword>
<dbReference type="Pfam" id="PF12202">
    <property type="entry name" value="OSR1_C"/>
    <property type="match status" value="1"/>
</dbReference>
<protein>
    <recommendedName>
        <fullName evidence="15">Serine/threonine-protein kinase OSR1</fullName>
        <ecNumber evidence="4">2.7.11.1</ecNumber>
    </recommendedName>
    <alternativeName>
        <fullName evidence="16">Oxidative stress-responsive 1 protein</fullName>
    </alternativeName>
</protein>
<dbReference type="GO" id="GO:0010820">
    <property type="term" value="P:positive regulation of T cell chemotaxis"/>
    <property type="evidence" value="ECO:0007669"/>
    <property type="project" value="TreeGrafter"/>
</dbReference>
<keyword evidence="5" id="KW-0963">Cytoplasm</keyword>
<dbReference type="GO" id="GO:0005829">
    <property type="term" value="C:cytosol"/>
    <property type="evidence" value="ECO:0007669"/>
    <property type="project" value="TreeGrafter"/>
</dbReference>